<evidence type="ECO:0000313" key="2">
    <source>
        <dbReference type="Proteomes" id="UP001177670"/>
    </source>
</evidence>
<comment type="caution">
    <text evidence="1">The sequence shown here is derived from an EMBL/GenBank/DDBJ whole genome shotgun (WGS) entry which is preliminary data.</text>
</comment>
<name>A0AA40GBW8_9HYME</name>
<dbReference type="EMBL" id="JAHYIQ010000002">
    <property type="protein sequence ID" value="KAK1134934.1"/>
    <property type="molecule type" value="Genomic_DNA"/>
</dbReference>
<dbReference type="AlphaFoldDB" id="A0AA40GBW8"/>
<dbReference type="Proteomes" id="UP001177670">
    <property type="component" value="Unassembled WGS sequence"/>
</dbReference>
<sequence length="91" mass="10440">MTKLTKRYGVRVEGNWNEYRSNYTAICEITTRGVFSTSGSAGAKGHRLGLPFPARIRAILSTRQVAVLRCCQKRPELLNRLWDTLLRNWSQ</sequence>
<organism evidence="1 2">
    <name type="scientific">Melipona bicolor</name>
    <dbReference type="NCBI Taxonomy" id="60889"/>
    <lineage>
        <taxon>Eukaryota</taxon>
        <taxon>Metazoa</taxon>
        <taxon>Ecdysozoa</taxon>
        <taxon>Arthropoda</taxon>
        <taxon>Hexapoda</taxon>
        <taxon>Insecta</taxon>
        <taxon>Pterygota</taxon>
        <taxon>Neoptera</taxon>
        <taxon>Endopterygota</taxon>
        <taxon>Hymenoptera</taxon>
        <taxon>Apocrita</taxon>
        <taxon>Aculeata</taxon>
        <taxon>Apoidea</taxon>
        <taxon>Anthophila</taxon>
        <taxon>Apidae</taxon>
        <taxon>Melipona</taxon>
    </lineage>
</organism>
<accession>A0AA40GBW8</accession>
<gene>
    <name evidence="1" type="ORF">K0M31_007700</name>
</gene>
<keyword evidence="2" id="KW-1185">Reference proteome</keyword>
<proteinExistence type="predicted"/>
<evidence type="ECO:0000313" key="1">
    <source>
        <dbReference type="EMBL" id="KAK1134934.1"/>
    </source>
</evidence>
<reference evidence="1" key="1">
    <citation type="submission" date="2021-10" db="EMBL/GenBank/DDBJ databases">
        <title>Melipona bicolor Genome sequencing and assembly.</title>
        <authorList>
            <person name="Araujo N.S."/>
            <person name="Arias M.C."/>
        </authorList>
    </citation>
    <scope>NUCLEOTIDE SEQUENCE</scope>
    <source>
        <strain evidence="1">USP_2M_L1-L4_2017</strain>
        <tissue evidence="1">Whole body</tissue>
    </source>
</reference>
<protein>
    <submittedName>
        <fullName evidence="1">Uncharacterized protein</fullName>
    </submittedName>
</protein>